<gene>
    <name evidence="2" type="ORF">Asi02nite_35620</name>
</gene>
<keyword evidence="3" id="KW-1185">Reference proteome</keyword>
<protein>
    <submittedName>
        <fullName evidence="2">Uncharacterized protein</fullName>
    </submittedName>
</protein>
<organism evidence="2 3">
    <name type="scientific">Asanoa siamensis</name>
    <dbReference type="NCBI Taxonomy" id="926357"/>
    <lineage>
        <taxon>Bacteria</taxon>
        <taxon>Bacillati</taxon>
        <taxon>Actinomycetota</taxon>
        <taxon>Actinomycetes</taxon>
        <taxon>Micromonosporales</taxon>
        <taxon>Micromonosporaceae</taxon>
        <taxon>Asanoa</taxon>
    </lineage>
</organism>
<feature type="compositionally biased region" description="Polar residues" evidence="1">
    <location>
        <begin position="15"/>
        <end position="36"/>
    </location>
</feature>
<name>A0ABQ4CRX4_9ACTN</name>
<feature type="region of interest" description="Disordered" evidence="1">
    <location>
        <begin position="1"/>
        <end position="64"/>
    </location>
</feature>
<dbReference type="EMBL" id="BONE01000026">
    <property type="protein sequence ID" value="GIF74044.1"/>
    <property type="molecule type" value="Genomic_DNA"/>
</dbReference>
<evidence type="ECO:0000256" key="1">
    <source>
        <dbReference type="SAM" id="MobiDB-lite"/>
    </source>
</evidence>
<feature type="compositionally biased region" description="Low complexity" evidence="1">
    <location>
        <begin position="46"/>
        <end position="59"/>
    </location>
</feature>
<evidence type="ECO:0000313" key="3">
    <source>
        <dbReference type="Proteomes" id="UP000604117"/>
    </source>
</evidence>
<comment type="caution">
    <text evidence="2">The sequence shown here is derived from an EMBL/GenBank/DDBJ whole genome shotgun (WGS) entry which is preliminary data.</text>
</comment>
<sequence>MQSTAAPAYRRPISSWMNAGSASPSGTHGLSTQSAPAISRVQGRPAAASRTCSARTSAGAGVGSTVGQATAVAITSRTAADPATSAVCRGRAFGGSGGGGPADVSPQAEDLTIAHSFVVRASPGARLAEANRGR</sequence>
<proteinExistence type="predicted"/>
<evidence type="ECO:0000313" key="2">
    <source>
        <dbReference type="EMBL" id="GIF74044.1"/>
    </source>
</evidence>
<accession>A0ABQ4CRX4</accession>
<reference evidence="2 3" key="1">
    <citation type="submission" date="2021-01" db="EMBL/GenBank/DDBJ databases">
        <title>Whole genome shotgun sequence of Asanoa siamensis NBRC 107932.</title>
        <authorList>
            <person name="Komaki H."/>
            <person name="Tamura T."/>
        </authorList>
    </citation>
    <scope>NUCLEOTIDE SEQUENCE [LARGE SCALE GENOMIC DNA]</scope>
    <source>
        <strain evidence="2 3">NBRC 107932</strain>
    </source>
</reference>
<dbReference type="Proteomes" id="UP000604117">
    <property type="component" value="Unassembled WGS sequence"/>
</dbReference>